<comment type="caution">
    <text evidence="1">The sequence shown here is derived from an EMBL/GenBank/DDBJ whole genome shotgun (WGS) entry which is preliminary data.</text>
</comment>
<dbReference type="Proteomes" id="UP000438429">
    <property type="component" value="Unassembled WGS sequence"/>
</dbReference>
<proteinExistence type="predicted"/>
<reference evidence="1 2" key="1">
    <citation type="submission" date="2019-06" db="EMBL/GenBank/DDBJ databases">
        <title>Draft genomes of female and male turbot (Scophthalmus maximus).</title>
        <authorList>
            <person name="Xu H."/>
            <person name="Xu X.-W."/>
            <person name="Shao C."/>
            <person name="Chen S."/>
        </authorList>
    </citation>
    <scope>NUCLEOTIDE SEQUENCE [LARGE SCALE GENOMIC DNA]</scope>
    <source>
        <strain evidence="1">Ysfricsl-2016a</strain>
        <tissue evidence="1">Blood</tissue>
    </source>
</reference>
<dbReference type="AlphaFoldDB" id="A0A6A4SC00"/>
<protein>
    <submittedName>
        <fullName evidence="1">Uncharacterized protein</fullName>
    </submittedName>
</protein>
<name>A0A6A4SC00_SCOMX</name>
<evidence type="ECO:0000313" key="2">
    <source>
        <dbReference type="Proteomes" id="UP000438429"/>
    </source>
</evidence>
<gene>
    <name evidence="1" type="ORF">F2P81_016248</name>
</gene>
<evidence type="ECO:0000313" key="1">
    <source>
        <dbReference type="EMBL" id="KAF0031693.1"/>
    </source>
</evidence>
<accession>A0A6A4SC00</accession>
<organism evidence="1 2">
    <name type="scientific">Scophthalmus maximus</name>
    <name type="common">Turbot</name>
    <name type="synonym">Psetta maxima</name>
    <dbReference type="NCBI Taxonomy" id="52904"/>
    <lineage>
        <taxon>Eukaryota</taxon>
        <taxon>Metazoa</taxon>
        <taxon>Chordata</taxon>
        <taxon>Craniata</taxon>
        <taxon>Vertebrata</taxon>
        <taxon>Euteleostomi</taxon>
        <taxon>Actinopterygii</taxon>
        <taxon>Neopterygii</taxon>
        <taxon>Teleostei</taxon>
        <taxon>Neoteleostei</taxon>
        <taxon>Acanthomorphata</taxon>
        <taxon>Carangaria</taxon>
        <taxon>Pleuronectiformes</taxon>
        <taxon>Pleuronectoidei</taxon>
        <taxon>Scophthalmidae</taxon>
        <taxon>Scophthalmus</taxon>
    </lineage>
</organism>
<sequence length="109" mass="11943">MIIPAERHYTVFTASGAPGGALEIRALWASLASSLTPNSKTLRIIIKLHQFDVAQVIRQHQEPTWQRLRATTSKANSAIPVPSFSSPTFGKKLSDTSRMCEAARAAMLH</sequence>
<dbReference type="EMBL" id="VEVO01000014">
    <property type="protein sequence ID" value="KAF0031693.1"/>
    <property type="molecule type" value="Genomic_DNA"/>
</dbReference>